<reference evidence="1 2" key="1">
    <citation type="submission" date="2015-04" db="EMBL/GenBank/DDBJ databases">
        <title>The draft genome sequence of Erythrobacr gangjinensis K7-2.</title>
        <authorList>
            <person name="Zhuang L."/>
            <person name="Liu Y."/>
            <person name="Shao Z."/>
        </authorList>
    </citation>
    <scope>NUCLEOTIDE SEQUENCE [LARGE SCALE GENOMIC DNA]</scope>
    <source>
        <strain evidence="1 2">K7-2</strain>
    </source>
</reference>
<dbReference type="OrthoDB" id="9809788at2"/>
<dbReference type="PATRIC" id="fig|502682.8.peg.368"/>
<dbReference type="RefSeq" id="WP_047005644.1">
    <property type="nucleotide sequence ID" value="NZ_CP018097.1"/>
</dbReference>
<organism evidence="1 2">
    <name type="scientific">Aurantiacibacter gangjinensis</name>
    <dbReference type="NCBI Taxonomy" id="502682"/>
    <lineage>
        <taxon>Bacteria</taxon>
        <taxon>Pseudomonadati</taxon>
        <taxon>Pseudomonadota</taxon>
        <taxon>Alphaproteobacteria</taxon>
        <taxon>Sphingomonadales</taxon>
        <taxon>Erythrobacteraceae</taxon>
        <taxon>Aurantiacibacter</taxon>
    </lineage>
</organism>
<evidence type="ECO:0000313" key="1">
    <source>
        <dbReference type="EMBL" id="KLE32795.1"/>
    </source>
</evidence>
<gene>
    <name evidence="1" type="ORF">AAW01_01795</name>
</gene>
<dbReference type="STRING" id="502682.BMF35_a1780"/>
<keyword evidence="2" id="KW-1185">Reference proteome</keyword>
<name>A0A0G9MQ08_9SPHN</name>
<sequence>MARSGRQSSRRLFAVLALFGGLVASAYYGEQWFRENPQHNPWAPLDLREPPGLATGMKLGRLQGDADLCRSVLDRSEIAFSVLDPIGEGECFRSDRLRLDERPFAPRFPEMTCSVAASFEFWMLHHVQPAADRALGTRVSRVEQLGTYNCRRIGGGSTGRFSEHATGNAIDISAFQFDDGRRISLLEDWGEETDEGRFLQTVRDGACDAFGTVLSPEYDAAHADHFHLDQARSPGMGLCR</sequence>
<dbReference type="EMBL" id="LBHC01000001">
    <property type="protein sequence ID" value="KLE32795.1"/>
    <property type="molecule type" value="Genomic_DNA"/>
</dbReference>
<dbReference type="KEGG" id="egn:BMF35_a1780"/>
<proteinExistence type="predicted"/>
<evidence type="ECO:0000313" key="2">
    <source>
        <dbReference type="Proteomes" id="UP000053070"/>
    </source>
</evidence>
<dbReference type="Pfam" id="PF06904">
    <property type="entry name" value="Extensin-like_C"/>
    <property type="match status" value="1"/>
</dbReference>
<dbReference type="AlphaFoldDB" id="A0A0G9MQ08"/>
<dbReference type="Proteomes" id="UP000053070">
    <property type="component" value="Unassembled WGS sequence"/>
</dbReference>
<protein>
    <submittedName>
        <fullName evidence="1">Extensin</fullName>
    </submittedName>
</protein>
<dbReference type="InterPro" id="IPR009683">
    <property type="entry name" value="Extensin-like_C"/>
</dbReference>
<comment type="caution">
    <text evidence="1">The sequence shown here is derived from an EMBL/GenBank/DDBJ whole genome shotgun (WGS) entry which is preliminary data.</text>
</comment>
<accession>A0A0G9MQ08</accession>